<protein>
    <submittedName>
        <fullName evidence="1">Uncharacterized protein</fullName>
    </submittedName>
</protein>
<dbReference type="HOGENOM" id="CLU_2919886_0_0_5"/>
<dbReference type="EMBL" id="CP004372">
    <property type="protein sequence ID" value="AHM05253.1"/>
    <property type="molecule type" value="Genomic_DNA"/>
</dbReference>
<name>W8RVE1_9RHOB</name>
<proteinExistence type="predicted"/>
<organism evidence="1 2">
    <name type="scientific">Roseicyclus elongatus DSM 19469</name>
    <dbReference type="NCBI Taxonomy" id="1294273"/>
    <lineage>
        <taxon>Bacteria</taxon>
        <taxon>Pseudomonadati</taxon>
        <taxon>Pseudomonadota</taxon>
        <taxon>Alphaproteobacteria</taxon>
        <taxon>Rhodobacterales</taxon>
        <taxon>Roseobacteraceae</taxon>
        <taxon>Roseicyclus</taxon>
    </lineage>
</organism>
<dbReference type="AlphaFoldDB" id="W8RVE1"/>
<gene>
    <name evidence="1" type="ORF">roselon_02968</name>
</gene>
<accession>W8RVE1</accession>
<dbReference type="Proteomes" id="UP000019593">
    <property type="component" value="Chromosome"/>
</dbReference>
<evidence type="ECO:0000313" key="1">
    <source>
        <dbReference type="EMBL" id="AHM05253.1"/>
    </source>
</evidence>
<reference evidence="1 2" key="1">
    <citation type="submission" date="2013-03" db="EMBL/GenBank/DDBJ databases">
        <authorList>
            <person name="Fiebig A."/>
            <person name="Goeker M."/>
            <person name="Klenk H.-P.P."/>
        </authorList>
    </citation>
    <scope>NUCLEOTIDE SEQUENCE [LARGE SCALE GENOMIC DNA]</scope>
    <source>
        <strain evidence="2">DSM 19469</strain>
    </source>
</reference>
<keyword evidence="2" id="KW-1185">Reference proteome</keyword>
<sequence length="61" mass="6386">MGNGPDRGPVCGKLRRQLRFFDHALARKVTLAGSRCAIIGAESTRLADGSQLALSPAPALP</sequence>
<dbReference type="KEGG" id="red:roselon_02968"/>
<evidence type="ECO:0000313" key="2">
    <source>
        <dbReference type="Proteomes" id="UP000019593"/>
    </source>
</evidence>